<evidence type="ECO:0000313" key="2">
    <source>
        <dbReference type="Proteomes" id="UP000007266"/>
    </source>
</evidence>
<dbReference type="EMBL" id="KQ971379">
    <property type="protein sequence ID" value="EEZ97321.1"/>
    <property type="molecule type" value="Genomic_DNA"/>
</dbReference>
<gene>
    <name evidence="1" type="primary">GLEAN_11132</name>
    <name evidence="1" type="ORF">TcasGA2_TC011132</name>
</gene>
<dbReference type="AlphaFoldDB" id="D6X445"/>
<keyword evidence="2" id="KW-1185">Reference proteome</keyword>
<reference evidence="1 2" key="1">
    <citation type="journal article" date="2008" name="Nature">
        <title>The genome of the model beetle and pest Tribolium castaneum.</title>
        <authorList>
            <consortium name="Tribolium Genome Sequencing Consortium"/>
            <person name="Richards S."/>
            <person name="Gibbs R.A."/>
            <person name="Weinstock G.M."/>
            <person name="Brown S.J."/>
            <person name="Denell R."/>
            <person name="Beeman R.W."/>
            <person name="Gibbs R."/>
            <person name="Beeman R.W."/>
            <person name="Brown S.J."/>
            <person name="Bucher G."/>
            <person name="Friedrich M."/>
            <person name="Grimmelikhuijzen C.J."/>
            <person name="Klingler M."/>
            <person name="Lorenzen M."/>
            <person name="Richards S."/>
            <person name="Roth S."/>
            <person name="Schroder R."/>
            <person name="Tautz D."/>
            <person name="Zdobnov E.M."/>
            <person name="Muzny D."/>
            <person name="Gibbs R.A."/>
            <person name="Weinstock G.M."/>
            <person name="Attaway T."/>
            <person name="Bell S."/>
            <person name="Buhay C.J."/>
            <person name="Chandrabose M.N."/>
            <person name="Chavez D."/>
            <person name="Clerk-Blankenburg K.P."/>
            <person name="Cree A."/>
            <person name="Dao M."/>
            <person name="Davis C."/>
            <person name="Chacko J."/>
            <person name="Dinh H."/>
            <person name="Dugan-Rocha S."/>
            <person name="Fowler G."/>
            <person name="Garner T.T."/>
            <person name="Garnes J."/>
            <person name="Gnirke A."/>
            <person name="Hawes A."/>
            <person name="Hernandez J."/>
            <person name="Hines S."/>
            <person name="Holder M."/>
            <person name="Hume J."/>
            <person name="Jhangiani S.N."/>
            <person name="Joshi V."/>
            <person name="Khan Z.M."/>
            <person name="Jackson L."/>
            <person name="Kovar C."/>
            <person name="Kowis A."/>
            <person name="Lee S."/>
            <person name="Lewis L.R."/>
            <person name="Margolis J."/>
            <person name="Morgan M."/>
            <person name="Nazareth L.V."/>
            <person name="Nguyen N."/>
            <person name="Okwuonu G."/>
            <person name="Parker D."/>
            <person name="Richards S."/>
            <person name="Ruiz S.J."/>
            <person name="Santibanez J."/>
            <person name="Savard J."/>
            <person name="Scherer S.E."/>
            <person name="Schneider B."/>
            <person name="Sodergren E."/>
            <person name="Tautz D."/>
            <person name="Vattahil S."/>
            <person name="Villasana D."/>
            <person name="White C.S."/>
            <person name="Wright R."/>
            <person name="Park Y."/>
            <person name="Beeman R.W."/>
            <person name="Lord J."/>
            <person name="Oppert B."/>
            <person name="Lorenzen M."/>
            <person name="Brown S."/>
            <person name="Wang L."/>
            <person name="Savard J."/>
            <person name="Tautz D."/>
            <person name="Richards S."/>
            <person name="Weinstock G."/>
            <person name="Gibbs R.A."/>
            <person name="Liu Y."/>
            <person name="Worley K."/>
            <person name="Weinstock G."/>
            <person name="Elsik C.G."/>
            <person name="Reese J.T."/>
            <person name="Elhaik E."/>
            <person name="Landan G."/>
            <person name="Graur D."/>
            <person name="Arensburger P."/>
            <person name="Atkinson P."/>
            <person name="Beeman R.W."/>
            <person name="Beidler J."/>
            <person name="Brown S.J."/>
            <person name="Demuth J.P."/>
            <person name="Drury D.W."/>
            <person name="Du Y.Z."/>
            <person name="Fujiwara H."/>
            <person name="Lorenzen M."/>
            <person name="Maselli V."/>
            <person name="Osanai M."/>
            <person name="Park Y."/>
            <person name="Robertson H.M."/>
            <person name="Tu Z."/>
            <person name="Wang J.J."/>
            <person name="Wang S."/>
            <person name="Richards S."/>
            <person name="Song H."/>
            <person name="Zhang L."/>
            <person name="Sodergren E."/>
            <person name="Werner D."/>
            <person name="Stanke M."/>
            <person name="Morgenstern B."/>
            <person name="Solovyev V."/>
            <person name="Kosarev P."/>
            <person name="Brown G."/>
            <person name="Chen H.C."/>
            <person name="Ermolaeva O."/>
            <person name="Hlavina W."/>
            <person name="Kapustin Y."/>
            <person name="Kiryutin B."/>
            <person name="Kitts P."/>
            <person name="Maglott D."/>
            <person name="Pruitt K."/>
            <person name="Sapojnikov V."/>
            <person name="Souvorov A."/>
            <person name="Mackey A.J."/>
            <person name="Waterhouse R.M."/>
            <person name="Wyder S."/>
            <person name="Zdobnov E.M."/>
            <person name="Zdobnov E.M."/>
            <person name="Wyder S."/>
            <person name="Kriventseva E.V."/>
            <person name="Kadowaki T."/>
            <person name="Bork P."/>
            <person name="Aranda M."/>
            <person name="Bao R."/>
            <person name="Beermann A."/>
            <person name="Berns N."/>
            <person name="Bolognesi R."/>
            <person name="Bonneton F."/>
            <person name="Bopp D."/>
            <person name="Brown S.J."/>
            <person name="Bucher G."/>
            <person name="Butts T."/>
            <person name="Chaumot A."/>
            <person name="Denell R.E."/>
            <person name="Ferrier D.E."/>
            <person name="Friedrich M."/>
            <person name="Gordon C.M."/>
            <person name="Jindra M."/>
            <person name="Klingler M."/>
            <person name="Lan Q."/>
            <person name="Lattorff H.M."/>
            <person name="Laudet V."/>
            <person name="von Levetsow C."/>
            <person name="Liu Z."/>
            <person name="Lutz R."/>
            <person name="Lynch J.A."/>
            <person name="da Fonseca R.N."/>
            <person name="Posnien N."/>
            <person name="Reuter R."/>
            <person name="Roth S."/>
            <person name="Savard J."/>
            <person name="Schinko J.B."/>
            <person name="Schmitt C."/>
            <person name="Schoppmeier M."/>
            <person name="Schroder R."/>
            <person name="Shippy T.D."/>
            <person name="Simonnet F."/>
            <person name="Marques-Souza H."/>
            <person name="Tautz D."/>
            <person name="Tomoyasu Y."/>
            <person name="Trauner J."/>
            <person name="Van der Zee M."/>
            <person name="Vervoort M."/>
            <person name="Wittkopp N."/>
            <person name="Wimmer E.A."/>
            <person name="Yang X."/>
            <person name="Jones A.K."/>
            <person name="Sattelle D.B."/>
            <person name="Ebert P.R."/>
            <person name="Nelson D."/>
            <person name="Scott J.G."/>
            <person name="Beeman R.W."/>
            <person name="Muthukrishnan S."/>
            <person name="Kramer K.J."/>
            <person name="Arakane Y."/>
            <person name="Beeman R.W."/>
            <person name="Zhu Q."/>
            <person name="Hogenkamp D."/>
            <person name="Dixit R."/>
            <person name="Oppert B."/>
            <person name="Jiang H."/>
            <person name="Zou Z."/>
            <person name="Marshall J."/>
            <person name="Elpidina E."/>
            <person name="Vinokurov K."/>
            <person name="Oppert C."/>
            <person name="Zou Z."/>
            <person name="Evans J."/>
            <person name="Lu Z."/>
            <person name="Zhao P."/>
            <person name="Sumathipala N."/>
            <person name="Altincicek B."/>
            <person name="Vilcinskas A."/>
            <person name="Williams M."/>
            <person name="Hultmark D."/>
            <person name="Hetru C."/>
            <person name="Jiang H."/>
            <person name="Grimmelikhuijzen C.J."/>
            <person name="Hauser F."/>
            <person name="Cazzamali G."/>
            <person name="Williamson M."/>
            <person name="Park Y."/>
            <person name="Li B."/>
            <person name="Tanaka Y."/>
            <person name="Predel R."/>
            <person name="Neupert S."/>
            <person name="Schachtner J."/>
            <person name="Verleyen P."/>
            <person name="Raible F."/>
            <person name="Bork P."/>
            <person name="Friedrich M."/>
            <person name="Walden K.K."/>
            <person name="Robertson H.M."/>
            <person name="Angeli S."/>
            <person name="Foret S."/>
            <person name="Bucher G."/>
            <person name="Schuetz S."/>
            <person name="Maleszka R."/>
            <person name="Wimmer E.A."/>
            <person name="Beeman R.W."/>
            <person name="Lorenzen M."/>
            <person name="Tomoyasu Y."/>
            <person name="Miller S.C."/>
            <person name="Grossmann D."/>
            <person name="Bucher G."/>
        </authorList>
    </citation>
    <scope>NUCLEOTIDE SEQUENCE [LARGE SCALE GENOMIC DNA]</scope>
    <source>
        <strain evidence="1 2">Georgia GA2</strain>
    </source>
</reference>
<sequence length="86" mass="9730">MPPSVDACSTTRKVRERLAVPAPFPVKVIYLRHHGMMRHGSIPVRTEVSVSLAATRKIPHRFDETELVGRNKTDELFHWLQGLGSN</sequence>
<reference evidence="1 2" key="2">
    <citation type="journal article" date="2010" name="Nucleic Acids Res.">
        <title>BeetleBase in 2010: revisions to provide comprehensive genomic information for Tribolium castaneum.</title>
        <authorList>
            <person name="Kim H.S."/>
            <person name="Murphy T."/>
            <person name="Xia J."/>
            <person name="Caragea D."/>
            <person name="Park Y."/>
            <person name="Beeman R.W."/>
            <person name="Lorenzen M.D."/>
            <person name="Butcher S."/>
            <person name="Manak J.R."/>
            <person name="Brown S.J."/>
        </authorList>
    </citation>
    <scope>GENOME REANNOTATION</scope>
    <source>
        <strain evidence="1 2">Georgia GA2</strain>
    </source>
</reference>
<protein>
    <submittedName>
        <fullName evidence="1">Uncharacterized protein</fullName>
    </submittedName>
</protein>
<dbReference type="Proteomes" id="UP000007266">
    <property type="component" value="Linkage group 10"/>
</dbReference>
<evidence type="ECO:0000313" key="1">
    <source>
        <dbReference type="EMBL" id="EEZ97321.1"/>
    </source>
</evidence>
<dbReference type="HOGENOM" id="CLU_2500817_0_0_1"/>
<organism evidence="1 2">
    <name type="scientific">Tribolium castaneum</name>
    <name type="common">Red flour beetle</name>
    <dbReference type="NCBI Taxonomy" id="7070"/>
    <lineage>
        <taxon>Eukaryota</taxon>
        <taxon>Metazoa</taxon>
        <taxon>Ecdysozoa</taxon>
        <taxon>Arthropoda</taxon>
        <taxon>Hexapoda</taxon>
        <taxon>Insecta</taxon>
        <taxon>Pterygota</taxon>
        <taxon>Neoptera</taxon>
        <taxon>Endopterygota</taxon>
        <taxon>Coleoptera</taxon>
        <taxon>Polyphaga</taxon>
        <taxon>Cucujiformia</taxon>
        <taxon>Tenebrionidae</taxon>
        <taxon>Tenebrionidae incertae sedis</taxon>
        <taxon>Tribolium</taxon>
    </lineage>
</organism>
<accession>D6X445</accession>
<proteinExistence type="predicted"/>
<name>D6X445_TRICA</name>